<evidence type="ECO:0000313" key="2">
    <source>
        <dbReference type="EMBL" id="QNM07476.1"/>
    </source>
</evidence>
<protein>
    <submittedName>
        <fullName evidence="2">RrF2 family transcriptional regulator</fullName>
    </submittedName>
</protein>
<dbReference type="Pfam" id="PF02082">
    <property type="entry name" value="Rrf2"/>
    <property type="match status" value="1"/>
</dbReference>
<dbReference type="KEGG" id="whj:H9Q79_11090"/>
<dbReference type="NCBIfam" id="TIGR00738">
    <property type="entry name" value="rrf2_super"/>
    <property type="match status" value="1"/>
</dbReference>
<dbReference type="Proteomes" id="UP000515860">
    <property type="component" value="Chromosome"/>
</dbReference>
<proteinExistence type="predicted"/>
<dbReference type="GO" id="GO:0003700">
    <property type="term" value="F:DNA-binding transcription factor activity"/>
    <property type="evidence" value="ECO:0007669"/>
    <property type="project" value="TreeGrafter"/>
</dbReference>
<dbReference type="SUPFAM" id="SSF46785">
    <property type="entry name" value="Winged helix' DNA-binding domain"/>
    <property type="match status" value="1"/>
</dbReference>
<dbReference type="PANTHER" id="PTHR33221:SF5">
    <property type="entry name" value="HTH-TYPE TRANSCRIPTIONAL REGULATOR ISCR"/>
    <property type="match status" value="1"/>
</dbReference>
<accession>A0A7G9G9J4</accession>
<evidence type="ECO:0000313" key="3">
    <source>
        <dbReference type="Proteomes" id="UP000515860"/>
    </source>
</evidence>
<dbReference type="InterPro" id="IPR030489">
    <property type="entry name" value="TR_Rrf2-type_CS"/>
</dbReference>
<dbReference type="PROSITE" id="PS51197">
    <property type="entry name" value="HTH_RRF2_2"/>
    <property type="match status" value="1"/>
</dbReference>
<dbReference type="AlphaFoldDB" id="A0A7G9G9J4"/>
<keyword evidence="3" id="KW-1185">Reference proteome</keyword>
<keyword evidence="1" id="KW-0238">DNA-binding</keyword>
<dbReference type="InterPro" id="IPR036390">
    <property type="entry name" value="WH_DNA-bd_sf"/>
</dbReference>
<dbReference type="GO" id="GO:0003677">
    <property type="term" value="F:DNA binding"/>
    <property type="evidence" value="ECO:0007669"/>
    <property type="project" value="UniProtKB-KW"/>
</dbReference>
<dbReference type="Gene3D" id="1.10.10.10">
    <property type="entry name" value="Winged helix-like DNA-binding domain superfamily/Winged helix DNA-binding domain"/>
    <property type="match status" value="1"/>
</dbReference>
<dbReference type="InterPro" id="IPR036388">
    <property type="entry name" value="WH-like_DNA-bd_sf"/>
</dbReference>
<sequence length="144" mass="16285">MKISTKGRYALRLMLDIVQHNDGEPVRVKDIAARQEISVKYLEQIVSILVRAGYLKSIRGPQGGYRLMRQPGEYTVGSILRLTEGSLAPVECLDSEINDCPRSETCVTLRLWKELDQAIKGVVDQYTLEDLKDWSEEAGNNFVI</sequence>
<dbReference type="RefSeq" id="WP_118642948.1">
    <property type="nucleotide sequence ID" value="NZ_CP060635.1"/>
</dbReference>
<dbReference type="PANTHER" id="PTHR33221">
    <property type="entry name" value="WINGED HELIX-TURN-HELIX TRANSCRIPTIONAL REGULATOR, RRF2 FAMILY"/>
    <property type="match status" value="1"/>
</dbReference>
<dbReference type="PROSITE" id="PS01332">
    <property type="entry name" value="HTH_RRF2_1"/>
    <property type="match status" value="1"/>
</dbReference>
<evidence type="ECO:0000256" key="1">
    <source>
        <dbReference type="ARBA" id="ARBA00023125"/>
    </source>
</evidence>
<reference evidence="2 3" key="1">
    <citation type="submission" date="2020-08" db="EMBL/GenBank/DDBJ databases">
        <authorList>
            <person name="Liu C."/>
            <person name="Sun Q."/>
        </authorList>
    </citation>
    <scope>NUCLEOTIDE SEQUENCE [LARGE SCALE GENOMIC DNA]</scope>
    <source>
        <strain evidence="2 3">NSJ-29</strain>
    </source>
</reference>
<gene>
    <name evidence="2" type="ORF">H9Q79_11090</name>
</gene>
<dbReference type="InterPro" id="IPR000944">
    <property type="entry name" value="Tscrpt_reg_Rrf2"/>
</dbReference>
<dbReference type="EMBL" id="CP060635">
    <property type="protein sequence ID" value="QNM07476.1"/>
    <property type="molecule type" value="Genomic_DNA"/>
</dbReference>
<dbReference type="GO" id="GO:0005829">
    <property type="term" value="C:cytosol"/>
    <property type="evidence" value="ECO:0007669"/>
    <property type="project" value="TreeGrafter"/>
</dbReference>
<organism evidence="2 3">
    <name type="scientific">Wansuia hejianensis</name>
    <dbReference type="NCBI Taxonomy" id="2763667"/>
    <lineage>
        <taxon>Bacteria</taxon>
        <taxon>Bacillati</taxon>
        <taxon>Bacillota</taxon>
        <taxon>Clostridia</taxon>
        <taxon>Lachnospirales</taxon>
        <taxon>Lachnospiraceae</taxon>
        <taxon>Wansuia</taxon>
    </lineage>
</organism>
<name>A0A7G9G9J4_9FIRM</name>